<dbReference type="Pfam" id="PF00873">
    <property type="entry name" value="ACR_tran"/>
    <property type="match status" value="1"/>
</dbReference>
<dbReference type="GO" id="GO:0005886">
    <property type="term" value="C:plasma membrane"/>
    <property type="evidence" value="ECO:0007669"/>
    <property type="project" value="TreeGrafter"/>
</dbReference>
<dbReference type="InterPro" id="IPR001036">
    <property type="entry name" value="Acrflvin-R"/>
</dbReference>
<dbReference type="Gene3D" id="3.30.70.1320">
    <property type="entry name" value="Multidrug efflux transporter AcrB pore domain like"/>
    <property type="match status" value="1"/>
</dbReference>
<proteinExistence type="predicted"/>
<dbReference type="PANTHER" id="PTHR32063">
    <property type="match status" value="1"/>
</dbReference>
<feature type="transmembrane region" description="Helical" evidence="2">
    <location>
        <begin position="987"/>
        <end position="1009"/>
    </location>
</feature>
<dbReference type="PANTHER" id="PTHR32063:SF8">
    <property type="entry name" value="CATION EFFLUX PROTEIN"/>
    <property type="match status" value="1"/>
</dbReference>
<reference evidence="3 4" key="1">
    <citation type="submission" date="2016-10" db="EMBL/GenBank/DDBJ databases">
        <authorList>
            <person name="de Groot N.N."/>
        </authorList>
    </citation>
    <scope>NUCLEOTIDE SEQUENCE [LARGE SCALE GENOMIC DNA]</scope>
    <source>
        <strain evidence="3 4">DSM 21001</strain>
    </source>
</reference>
<dbReference type="SUPFAM" id="SSF82866">
    <property type="entry name" value="Multidrug efflux transporter AcrB transmembrane domain"/>
    <property type="match status" value="2"/>
</dbReference>
<dbReference type="InterPro" id="IPR027463">
    <property type="entry name" value="AcrB_DN_DC_subdom"/>
</dbReference>
<feature type="transmembrane region" description="Helical" evidence="2">
    <location>
        <begin position="359"/>
        <end position="380"/>
    </location>
</feature>
<gene>
    <name evidence="3" type="ORF">SAMN05421771_0094</name>
</gene>
<feature type="transmembrane region" description="Helical" evidence="2">
    <location>
        <begin position="886"/>
        <end position="908"/>
    </location>
</feature>
<dbReference type="GO" id="GO:0042910">
    <property type="term" value="F:xenobiotic transmembrane transporter activity"/>
    <property type="evidence" value="ECO:0007669"/>
    <property type="project" value="TreeGrafter"/>
</dbReference>
<dbReference type="SUPFAM" id="SSF82714">
    <property type="entry name" value="Multidrug efflux transporter AcrB TolC docking domain, DN and DC subdomains"/>
    <property type="match status" value="2"/>
</dbReference>
<evidence type="ECO:0000256" key="1">
    <source>
        <dbReference type="SAM" id="MobiDB-lite"/>
    </source>
</evidence>
<keyword evidence="2" id="KW-0812">Transmembrane</keyword>
<evidence type="ECO:0000256" key="2">
    <source>
        <dbReference type="SAM" id="Phobius"/>
    </source>
</evidence>
<feature type="transmembrane region" description="Helical" evidence="2">
    <location>
        <begin position="945"/>
        <end position="966"/>
    </location>
</feature>
<organism evidence="3 4">
    <name type="scientific">Granulicella pectinivorans</name>
    <dbReference type="NCBI Taxonomy" id="474950"/>
    <lineage>
        <taxon>Bacteria</taxon>
        <taxon>Pseudomonadati</taxon>
        <taxon>Acidobacteriota</taxon>
        <taxon>Terriglobia</taxon>
        <taxon>Terriglobales</taxon>
        <taxon>Acidobacteriaceae</taxon>
        <taxon>Granulicella</taxon>
    </lineage>
</organism>
<dbReference type="Gene3D" id="3.30.70.1430">
    <property type="entry name" value="Multidrug efflux transporter AcrB pore domain"/>
    <property type="match status" value="2"/>
</dbReference>
<feature type="compositionally biased region" description="Basic and acidic residues" evidence="1">
    <location>
        <begin position="1061"/>
        <end position="1073"/>
    </location>
</feature>
<dbReference type="Proteomes" id="UP000199024">
    <property type="component" value="Unassembled WGS sequence"/>
</dbReference>
<evidence type="ECO:0000313" key="3">
    <source>
        <dbReference type="EMBL" id="SFR97139.1"/>
    </source>
</evidence>
<dbReference type="EMBL" id="FOZL01000001">
    <property type="protein sequence ID" value="SFR97139.1"/>
    <property type="molecule type" value="Genomic_DNA"/>
</dbReference>
<feature type="transmembrane region" description="Helical" evidence="2">
    <location>
        <begin position="915"/>
        <end position="933"/>
    </location>
</feature>
<dbReference type="Gene3D" id="1.20.1640.10">
    <property type="entry name" value="Multidrug efflux transporter AcrB transmembrane domain"/>
    <property type="match status" value="2"/>
</dbReference>
<feature type="transmembrane region" description="Helical" evidence="2">
    <location>
        <begin position="1021"/>
        <end position="1044"/>
    </location>
</feature>
<feature type="transmembrane region" description="Helical" evidence="2">
    <location>
        <begin position="458"/>
        <end position="477"/>
    </location>
</feature>
<name>A0A1I6L0Z4_9BACT</name>
<dbReference type="OrthoDB" id="9757876at2"/>
<dbReference type="STRING" id="474950.SAMN05421771_0094"/>
<feature type="region of interest" description="Disordered" evidence="1">
    <location>
        <begin position="1053"/>
        <end position="1073"/>
    </location>
</feature>
<dbReference type="Gene3D" id="3.30.70.1440">
    <property type="entry name" value="Multidrug efflux transporter AcrB pore domain"/>
    <property type="match status" value="1"/>
</dbReference>
<keyword evidence="4" id="KW-1185">Reference proteome</keyword>
<evidence type="ECO:0000313" key="4">
    <source>
        <dbReference type="Proteomes" id="UP000199024"/>
    </source>
</evidence>
<feature type="transmembrane region" description="Helical" evidence="2">
    <location>
        <begin position="431"/>
        <end position="452"/>
    </location>
</feature>
<dbReference type="Gene3D" id="3.30.2090.10">
    <property type="entry name" value="Multidrug efflux transporter AcrB TolC docking domain, DN and DC subdomains"/>
    <property type="match status" value="2"/>
</dbReference>
<protein>
    <submittedName>
        <fullName evidence="3">Multidrug efflux pump subunit AcrB</fullName>
    </submittedName>
</protein>
<feature type="transmembrane region" description="Helical" evidence="2">
    <location>
        <begin position="533"/>
        <end position="562"/>
    </location>
</feature>
<accession>A0A1I6L0Z4</accession>
<feature type="transmembrane region" description="Helical" evidence="2">
    <location>
        <begin position="12"/>
        <end position="30"/>
    </location>
</feature>
<dbReference type="RefSeq" id="WP_089835610.1">
    <property type="nucleotide sequence ID" value="NZ_FOZL01000001.1"/>
</dbReference>
<dbReference type="PRINTS" id="PR00702">
    <property type="entry name" value="ACRIFLAVINRP"/>
</dbReference>
<keyword evidence="2" id="KW-1133">Transmembrane helix</keyword>
<sequence length="1073" mass="116667">MWIVVLALRRPYTFVVLSMLILFLGIGSAIEAPKDIFPYINIPVVSIVWTYTGLTPNEMEGRVVTVCERALTTTVNDIEHSESESYQGVSIIRVYFQPTVKVDLAMSQITAVVQTILKTLPPGITPPGILKYDASSVPIVQVSLSGEGLTEADLYDLGQSFVRPRLSNVQGASIPLPYGGKVRQVMVDTDPNLLFAKHLSATDVSSAISAQNLILPAGTARLGDKEFVVRMNSSTSSISALNDLPIRASNGAVVYIKDVAQVHQGFAIQTNVVRQDGKRGSLLTVLKNGQTSTLDIVAGIKAALPKVKAGLPPALTLTPLFDQSTFVRDSISEVVREATIAAALTGLMILLFLGSWRSTVIVCVSIPLSIATSLIILTALGETINVMTLGGLALAVGILVDDATVEIENTHRNMAEGKALVRSILDSAQQVAAPAFVSTLSICIVFIPVVLLTGAAKFLFTPLAMAVAFAMLASYFLSRTLLPTMMHFMLGSEIHLYQDPKAAHEEEKHNWIWRWHQKFDRQFEKFREHYKEVLEWCLGNAAITLVLFAGFVVLSLPLILLIGRDFFPYVDSGQMRLHVNPPQGMRLEDSEQYFASIEAEIRRVIPAERIQLILDNIGLPNSGINLAFGTTGTISNSDGEIQIALKPGKRETTKYMRLLRADLAQKFPDGTFFFTPANITNQILDFGLPAPIDLQVIGRAPGNYELASKLSRQIAAIPGAVDVHVHQEVTYPTMQVNVDRTKARQLGLSQQDVAQSMLISLTGTGQTAPNEWLNTANGVNYQVVVQTPNYRISTLPELARTPVTSPQGNTSQLLGNLATFRRDASPIIIDHYNIQPVFDVYADVDNRDLGGVADAIHKIMADAQKDLPVGTTLELRGEVKTMQDSFVRLGIGIVFAIGLVYLLMAVNFQSWLDPMIILMAIPGAFCGILWMLFVTQTTFNVPSLMGAIMTIGVATANSILMVVFANDERIAGKDRYEAALSAGFTRLRPVCMTALAMIIGMLPMALSIGEGGEQNAPLGRAVIGGLLLATVGTLFIVPVIYSLLKKDGPADYDREVDEAEAEQREAEGQEQHA</sequence>
<keyword evidence="2" id="KW-0472">Membrane</keyword>
<dbReference type="SUPFAM" id="SSF82693">
    <property type="entry name" value="Multidrug efflux transporter AcrB pore domain, PN1, PN2, PC1 and PC2 subdomains"/>
    <property type="match status" value="2"/>
</dbReference>
<dbReference type="AlphaFoldDB" id="A0A1I6L0Z4"/>